<evidence type="ECO:0008006" key="3">
    <source>
        <dbReference type="Google" id="ProtNLM"/>
    </source>
</evidence>
<dbReference type="Proteomes" id="UP001528672">
    <property type="component" value="Unassembled WGS sequence"/>
</dbReference>
<evidence type="ECO:0000313" key="1">
    <source>
        <dbReference type="EMBL" id="MDD0817195.1"/>
    </source>
</evidence>
<protein>
    <recommendedName>
        <fullName evidence="3">DUF4340 domain-containing protein</fullName>
    </recommendedName>
</protein>
<reference evidence="1 2" key="1">
    <citation type="submission" date="2023-02" db="EMBL/GenBank/DDBJ databases">
        <title>Bacterial whole genome sequence for Curvibacter sp. HBC28.</title>
        <authorList>
            <person name="Le V."/>
            <person name="Ko S.-R."/>
            <person name="Ahn C.-Y."/>
            <person name="Oh H.-M."/>
        </authorList>
    </citation>
    <scope>NUCLEOTIDE SEQUENCE [LARGE SCALE GENOMIC DNA]</scope>
    <source>
        <strain evidence="1 2">HBC28</strain>
    </source>
</reference>
<accession>A0ABT5MLC8</accession>
<name>A0ABT5MLC8_9BURK</name>
<sequence length="108" mass="11667">MKLTEDKKGLSIKLDRTLTAKNLDALISRLGILRSSMTPPVPLTIADIGPDGPSTSENNPSVIATGLPDGRLRLWIRSDSLGWLVFNFDPEIATALQLELTEINGARG</sequence>
<evidence type="ECO:0000313" key="2">
    <source>
        <dbReference type="Proteomes" id="UP001528672"/>
    </source>
</evidence>
<gene>
    <name evidence="1" type="ORF">PSQ39_21350</name>
</gene>
<organism evidence="1 2">
    <name type="scientific">Curvibacter microcysteis</name>
    <dbReference type="NCBI Taxonomy" id="3026419"/>
    <lineage>
        <taxon>Bacteria</taxon>
        <taxon>Pseudomonadati</taxon>
        <taxon>Pseudomonadota</taxon>
        <taxon>Betaproteobacteria</taxon>
        <taxon>Burkholderiales</taxon>
        <taxon>Comamonadaceae</taxon>
        <taxon>Curvibacter</taxon>
    </lineage>
</organism>
<dbReference type="EMBL" id="JAQSIO010000016">
    <property type="protein sequence ID" value="MDD0817195.1"/>
    <property type="molecule type" value="Genomic_DNA"/>
</dbReference>
<keyword evidence="2" id="KW-1185">Reference proteome</keyword>
<comment type="caution">
    <text evidence="1">The sequence shown here is derived from an EMBL/GenBank/DDBJ whole genome shotgun (WGS) entry which is preliminary data.</text>
</comment>
<dbReference type="RefSeq" id="WP_273929664.1">
    <property type="nucleotide sequence ID" value="NZ_JAQSIO010000016.1"/>
</dbReference>
<proteinExistence type="predicted"/>